<sequence length="36" mass="4010">MVAEVVFKRCLVELQKGVSKSLKGHLLQAKRALIES</sequence>
<evidence type="ECO:0000313" key="1">
    <source>
        <dbReference type="EMBL" id="BBA29795.1"/>
    </source>
</evidence>
<protein>
    <submittedName>
        <fullName evidence="1">Uncharacterized protein</fullName>
    </submittedName>
</protein>
<reference evidence="1 2" key="1">
    <citation type="submission" date="2017-05" db="EMBL/GenBank/DDBJ databases">
        <title>whole genome sequence of Prevotella melaninogenica GAI 07411.</title>
        <authorList>
            <person name="Kondo Y."/>
            <person name="Hoshino T."/>
        </authorList>
    </citation>
    <scope>NUCLEOTIDE SEQUENCE [LARGE SCALE GENOMIC DNA]</scope>
    <source>
        <strain evidence="1 2">GAI 07411</strain>
    </source>
</reference>
<organism evidence="1 2">
    <name type="scientific">Prevotella melaninogenica</name>
    <dbReference type="NCBI Taxonomy" id="28132"/>
    <lineage>
        <taxon>Bacteria</taxon>
        <taxon>Pseudomonadati</taxon>
        <taxon>Bacteroidota</taxon>
        <taxon>Bacteroidia</taxon>
        <taxon>Bacteroidales</taxon>
        <taxon>Prevotellaceae</taxon>
        <taxon>Prevotella</taxon>
    </lineage>
</organism>
<dbReference type="Proteomes" id="UP000267517">
    <property type="component" value="Chromosome II"/>
</dbReference>
<proteinExistence type="predicted"/>
<name>A0A250KL60_9BACT</name>
<dbReference type="AlphaFoldDB" id="A0A250KL60"/>
<dbReference type="EMBL" id="AP018050">
    <property type="protein sequence ID" value="BBA29795.1"/>
    <property type="molecule type" value="Genomic_DNA"/>
</dbReference>
<gene>
    <name evidence="1" type="ORF">PMEL_200319</name>
</gene>
<evidence type="ECO:0000313" key="2">
    <source>
        <dbReference type="Proteomes" id="UP000267517"/>
    </source>
</evidence>
<accession>A0A250KL60</accession>